<comment type="caution">
    <text evidence="2">The sequence shown here is derived from an EMBL/GenBank/DDBJ whole genome shotgun (WGS) entry which is preliminary data.</text>
</comment>
<dbReference type="AlphaFoldDB" id="A0A7W7XHF3"/>
<proteinExistence type="predicted"/>
<evidence type="ECO:0000313" key="3">
    <source>
        <dbReference type="Proteomes" id="UP000582643"/>
    </source>
</evidence>
<accession>A0A7W7XHF3</accession>
<sequence>MAGKDAFGSQFLRDSTGAGSFAVVANVTDISGPSRSREAIEVTAHDSPAKYREFIKGLKDGGEVEITLNFDPGNATHSALDGDFEEDDLRNYQVIILPGEPDEHTWSFSALITDLGEKYPTEGQMERTATFKISGKPTLTPTG</sequence>
<gene>
    <name evidence="2" type="ORF">GGE06_008469</name>
</gene>
<organism evidence="2 3">
    <name type="scientific">Streptomyces nymphaeiformis</name>
    <dbReference type="NCBI Taxonomy" id="2663842"/>
    <lineage>
        <taxon>Bacteria</taxon>
        <taxon>Bacillati</taxon>
        <taxon>Actinomycetota</taxon>
        <taxon>Actinomycetes</taxon>
        <taxon>Kitasatosporales</taxon>
        <taxon>Streptomycetaceae</taxon>
        <taxon>Streptomyces</taxon>
    </lineage>
</organism>
<dbReference type="Proteomes" id="UP000582643">
    <property type="component" value="Unassembled WGS sequence"/>
</dbReference>
<dbReference type="InterPro" id="IPR032494">
    <property type="entry name" value="Phage_TTP_N"/>
</dbReference>
<name>A0A7W7XHF3_9ACTN</name>
<reference evidence="2 3" key="1">
    <citation type="submission" date="2020-08" db="EMBL/GenBank/DDBJ databases">
        <title>Genomic Encyclopedia of Type Strains, Phase III (KMG-III): the genomes of soil and plant-associated and newly described type strains.</title>
        <authorList>
            <person name="Whitman W."/>
        </authorList>
    </citation>
    <scope>NUCLEOTIDE SEQUENCE [LARGE SCALE GENOMIC DNA]</scope>
    <source>
        <strain evidence="2 3">SFB5A</strain>
    </source>
</reference>
<evidence type="ECO:0000313" key="2">
    <source>
        <dbReference type="EMBL" id="MBB4987496.1"/>
    </source>
</evidence>
<keyword evidence="3" id="KW-1185">Reference proteome</keyword>
<dbReference type="Gene3D" id="4.10.410.40">
    <property type="match status" value="1"/>
</dbReference>
<evidence type="ECO:0000259" key="1">
    <source>
        <dbReference type="Pfam" id="PF16461"/>
    </source>
</evidence>
<dbReference type="Pfam" id="PF16461">
    <property type="entry name" value="Phage_TTP_12"/>
    <property type="match status" value="1"/>
</dbReference>
<dbReference type="EMBL" id="JACHJY010000023">
    <property type="protein sequence ID" value="MBB4987496.1"/>
    <property type="molecule type" value="Genomic_DNA"/>
</dbReference>
<feature type="domain" description="Lambda phage tail tube protein N-terminal" evidence="1">
    <location>
        <begin position="20"/>
        <end position="140"/>
    </location>
</feature>
<protein>
    <submittedName>
        <fullName evidence="2">Putative secreted protein</fullName>
    </submittedName>
</protein>
<dbReference type="RefSeq" id="WP_184933278.1">
    <property type="nucleotide sequence ID" value="NZ_JACHJY010000023.1"/>
</dbReference>